<feature type="region of interest" description="Disordered" evidence="1">
    <location>
        <begin position="185"/>
        <end position="237"/>
    </location>
</feature>
<dbReference type="EMBL" id="JBHRXE010000022">
    <property type="protein sequence ID" value="MFC3569746.1"/>
    <property type="molecule type" value="Genomic_DNA"/>
</dbReference>
<evidence type="ECO:0000256" key="1">
    <source>
        <dbReference type="SAM" id="MobiDB-lite"/>
    </source>
</evidence>
<protein>
    <submittedName>
        <fullName evidence="3">Flagellar hook-length control protein FliK</fullName>
    </submittedName>
</protein>
<sequence length="376" mass="39319">MEIACQQTGGPAVGLPTETYKANGQGAGAFAELVDLPAAEEIAQGGEFELALSDLLDADAPERDAEVVTPGPPAVAMAETPAPEAEKELVLVEADFRLRRGETNLSEADSGADTGRHPHDADPAQGQPVDEMSETERQASARDDAGKAGDLEGRDRFAAGETPRGQEHDAKSKVPVRDVADQGAIEESALAVPVSDDQGRLADGAESRLDPGLPDQGTVSVSLLSGRPPSEPAHGLPDRHVRTAVADAQNVLGQISDKLAECQKDVVEITLSPEELGKVRLVIVAGEKPSVAVHAERLETFELLRRNADALQKELREAGLPGADLSFSGGGERRERQAVTMGRGANPSCVADTAFLAAGAAPAVRPGMARQIDIRI</sequence>
<feature type="domain" description="Flagellar hook-length control protein-like C-terminal" evidence="2">
    <location>
        <begin position="266"/>
        <end position="333"/>
    </location>
</feature>
<dbReference type="Gene3D" id="3.30.750.140">
    <property type="match status" value="1"/>
</dbReference>
<dbReference type="InterPro" id="IPR038610">
    <property type="entry name" value="FliK-like_C_sf"/>
</dbReference>
<evidence type="ECO:0000313" key="3">
    <source>
        <dbReference type="EMBL" id="MFC3569746.1"/>
    </source>
</evidence>
<accession>A0ABV7S080</accession>
<evidence type="ECO:0000313" key="4">
    <source>
        <dbReference type="Proteomes" id="UP001595596"/>
    </source>
</evidence>
<keyword evidence="3" id="KW-0969">Cilium</keyword>
<feature type="compositionally biased region" description="Basic and acidic residues" evidence="1">
    <location>
        <begin position="134"/>
        <end position="152"/>
    </location>
</feature>
<proteinExistence type="predicted"/>
<evidence type="ECO:0000259" key="2">
    <source>
        <dbReference type="Pfam" id="PF02120"/>
    </source>
</evidence>
<feature type="region of interest" description="Disordered" evidence="1">
    <location>
        <begin position="101"/>
        <end position="152"/>
    </location>
</feature>
<comment type="caution">
    <text evidence="3">The sequence shown here is derived from an EMBL/GenBank/DDBJ whole genome shotgun (WGS) entry which is preliminary data.</text>
</comment>
<dbReference type="InterPro" id="IPR021136">
    <property type="entry name" value="Flagellar_hook_control-like_C"/>
</dbReference>
<dbReference type="RefSeq" id="WP_379029929.1">
    <property type="nucleotide sequence ID" value="NZ_JBHRXE010000022.1"/>
</dbReference>
<feature type="compositionally biased region" description="Basic and acidic residues" evidence="1">
    <location>
        <begin position="197"/>
        <end position="209"/>
    </location>
</feature>
<keyword evidence="4" id="KW-1185">Reference proteome</keyword>
<keyword evidence="3" id="KW-0966">Cell projection</keyword>
<organism evidence="3 4">
    <name type="scientific">Paracoccus simplex</name>
    <dbReference type="NCBI Taxonomy" id="2086346"/>
    <lineage>
        <taxon>Bacteria</taxon>
        <taxon>Pseudomonadati</taxon>
        <taxon>Pseudomonadota</taxon>
        <taxon>Alphaproteobacteria</taxon>
        <taxon>Rhodobacterales</taxon>
        <taxon>Paracoccaceae</taxon>
        <taxon>Paracoccus</taxon>
    </lineage>
</organism>
<name>A0ABV7S080_9RHOB</name>
<gene>
    <name evidence="3" type="ORF">ACFOMP_09810</name>
</gene>
<keyword evidence="3" id="KW-0282">Flagellum</keyword>
<dbReference type="Pfam" id="PF02120">
    <property type="entry name" value="Flg_hook"/>
    <property type="match status" value="1"/>
</dbReference>
<feature type="region of interest" description="Disordered" evidence="1">
    <location>
        <begin position="157"/>
        <end position="176"/>
    </location>
</feature>
<reference evidence="4" key="1">
    <citation type="journal article" date="2019" name="Int. J. Syst. Evol. Microbiol.">
        <title>The Global Catalogue of Microorganisms (GCM) 10K type strain sequencing project: providing services to taxonomists for standard genome sequencing and annotation.</title>
        <authorList>
            <consortium name="The Broad Institute Genomics Platform"/>
            <consortium name="The Broad Institute Genome Sequencing Center for Infectious Disease"/>
            <person name="Wu L."/>
            <person name="Ma J."/>
        </authorList>
    </citation>
    <scope>NUCLEOTIDE SEQUENCE [LARGE SCALE GENOMIC DNA]</scope>
    <source>
        <strain evidence="4">VKM B-3226</strain>
    </source>
</reference>
<dbReference type="Proteomes" id="UP001595596">
    <property type="component" value="Unassembled WGS sequence"/>
</dbReference>